<protein>
    <submittedName>
        <fullName evidence="1">Uncharacterized protein</fullName>
    </submittedName>
</protein>
<organism evidence="1 2">
    <name type="scientific">Staurois parvus</name>
    <dbReference type="NCBI Taxonomy" id="386267"/>
    <lineage>
        <taxon>Eukaryota</taxon>
        <taxon>Metazoa</taxon>
        <taxon>Chordata</taxon>
        <taxon>Craniata</taxon>
        <taxon>Vertebrata</taxon>
        <taxon>Euteleostomi</taxon>
        <taxon>Amphibia</taxon>
        <taxon>Batrachia</taxon>
        <taxon>Anura</taxon>
        <taxon>Neobatrachia</taxon>
        <taxon>Ranoidea</taxon>
        <taxon>Ranidae</taxon>
        <taxon>Staurois</taxon>
    </lineage>
</organism>
<reference evidence="1" key="1">
    <citation type="submission" date="2023-05" db="EMBL/GenBank/DDBJ databases">
        <authorList>
            <person name="Stuckert A."/>
        </authorList>
    </citation>
    <scope>NUCLEOTIDE SEQUENCE</scope>
</reference>
<evidence type="ECO:0000313" key="2">
    <source>
        <dbReference type="Proteomes" id="UP001162483"/>
    </source>
</evidence>
<dbReference type="Proteomes" id="UP001162483">
    <property type="component" value="Unassembled WGS sequence"/>
</dbReference>
<dbReference type="EMBL" id="CATNWA010018323">
    <property type="protein sequence ID" value="CAI9606699.1"/>
    <property type="molecule type" value="Genomic_DNA"/>
</dbReference>
<proteinExistence type="predicted"/>
<name>A0ABN9GC37_9NEOB</name>
<comment type="caution">
    <text evidence="1">The sequence shown here is derived from an EMBL/GenBank/DDBJ whole genome shotgun (WGS) entry which is preliminary data.</text>
</comment>
<accession>A0ABN9GC37</accession>
<sequence length="12" mass="1343">MLDSTSMETATR</sequence>
<evidence type="ECO:0000313" key="1">
    <source>
        <dbReference type="EMBL" id="CAI9606699.1"/>
    </source>
</evidence>
<keyword evidence="2" id="KW-1185">Reference proteome</keyword>
<gene>
    <name evidence="1" type="ORF">SPARVUS_LOCUS13827079</name>
</gene>